<dbReference type="AlphaFoldDB" id="A0A9X2EGQ2"/>
<sequence>MTDTIFKQLKNDHETHRKLLDEISEAKGEQRKQLFTNFRMEVTAHAAAEEETLYSTMLEKPDLRHDGQHSVAEHHELDELMGELADMDVDSAEWTKKFKQLRHDYLHHIDEEEEDMFPVAKEGLSEAKAKEMGERFEERKPEEYDRALEGTDLEDNRE</sequence>
<dbReference type="EMBL" id="JAMSHT010000001">
    <property type="protein sequence ID" value="MCM8557703.1"/>
    <property type="molecule type" value="Genomic_DNA"/>
</dbReference>
<accession>A0A9X2EGQ2</accession>
<dbReference type="PANTHER" id="PTHR35585:SF1">
    <property type="entry name" value="HHE DOMAIN PROTEIN (AFU_ORTHOLOGUE AFUA_4G00730)"/>
    <property type="match status" value="1"/>
</dbReference>
<evidence type="ECO:0000313" key="3">
    <source>
        <dbReference type="EMBL" id="MCM8557703.1"/>
    </source>
</evidence>
<evidence type="ECO:0000256" key="1">
    <source>
        <dbReference type="SAM" id="MobiDB-lite"/>
    </source>
</evidence>
<dbReference type="PANTHER" id="PTHR35585">
    <property type="entry name" value="HHE DOMAIN PROTEIN (AFU_ORTHOLOGUE AFUA_4G00730)"/>
    <property type="match status" value="1"/>
</dbReference>
<dbReference type="CDD" id="cd12108">
    <property type="entry name" value="Hr-like"/>
    <property type="match status" value="1"/>
</dbReference>
<comment type="caution">
    <text evidence="3">The sequence shown here is derived from an EMBL/GenBank/DDBJ whole genome shotgun (WGS) entry which is preliminary data.</text>
</comment>
<dbReference type="InterPro" id="IPR012312">
    <property type="entry name" value="Hemerythrin-like"/>
</dbReference>
<feature type="domain" description="Hemerythrin-like" evidence="2">
    <location>
        <begin position="5"/>
        <end position="119"/>
    </location>
</feature>
<dbReference type="Pfam" id="PF01814">
    <property type="entry name" value="Hemerythrin"/>
    <property type="match status" value="1"/>
</dbReference>
<dbReference type="Gene3D" id="1.20.120.520">
    <property type="entry name" value="nmb1532 protein domain like"/>
    <property type="match status" value="1"/>
</dbReference>
<keyword evidence="4" id="KW-1185">Reference proteome</keyword>
<gene>
    <name evidence="3" type="ORF">NDO55_07705</name>
</gene>
<feature type="region of interest" description="Disordered" evidence="1">
    <location>
        <begin position="128"/>
        <end position="158"/>
    </location>
</feature>
<organism evidence="3 4">
    <name type="scientific">Sphingomicrobium sediminis</name>
    <dbReference type="NCBI Taxonomy" id="2950949"/>
    <lineage>
        <taxon>Bacteria</taxon>
        <taxon>Pseudomonadati</taxon>
        <taxon>Pseudomonadota</taxon>
        <taxon>Alphaproteobacteria</taxon>
        <taxon>Sphingomonadales</taxon>
        <taxon>Sphingomonadaceae</taxon>
        <taxon>Sphingomicrobium</taxon>
    </lineage>
</organism>
<dbReference type="RefSeq" id="WP_252113994.1">
    <property type="nucleotide sequence ID" value="NZ_JAMSHT010000001.1"/>
</dbReference>
<dbReference type="Proteomes" id="UP001155128">
    <property type="component" value="Unassembled WGS sequence"/>
</dbReference>
<protein>
    <submittedName>
        <fullName evidence="3">Hemerythrin domain-containing protein</fullName>
    </submittedName>
</protein>
<evidence type="ECO:0000313" key="4">
    <source>
        <dbReference type="Proteomes" id="UP001155128"/>
    </source>
</evidence>
<proteinExistence type="predicted"/>
<reference evidence="3" key="1">
    <citation type="submission" date="2022-06" db="EMBL/GenBank/DDBJ databases">
        <title>Sphingomicrobium sedimins sp. nov., a marine bacterium isolated from tidal flat.</title>
        <authorList>
            <person name="Kim C.-H."/>
            <person name="Yoo Y."/>
            <person name="Kim J.-J."/>
        </authorList>
    </citation>
    <scope>NUCLEOTIDE SEQUENCE</scope>
    <source>
        <strain evidence="3">GRR-S6-50</strain>
    </source>
</reference>
<evidence type="ECO:0000259" key="2">
    <source>
        <dbReference type="Pfam" id="PF01814"/>
    </source>
</evidence>
<name>A0A9X2EGQ2_9SPHN</name>